<comment type="caution">
    <text evidence="2">The sequence shown here is derived from an EMBL/GenBank/DDBJ whole genome shotgun (WGS) entry which is preliminary data.</text>
</comment>
<protein>
    <submittedName>
        <fullName evidence="2">DUF3343 domain-containing protein</fullName>
    </submittedName>
</protein>
<evidence type="ECO:0000313" key="3">
    <source>
        <dbReference type="Proteomes" id="UP000748308"/>
    </source>
</evidence>
<reference evidence="2" key="1">
    <citation type="submission" date="2019-03" db="EMBL/GenBank/DDBJ databases">
        <title>Lake Tanganyika Metagenome-Assembled Genomes (MAGs).</title>
        <authorList>
            <person name="Tran P."/>
        </authorList>
    </citation>
    <scope>NUCLEOTIDE SEQUENCE</scope>
    <source>
        <strain evidence="2">M_DeepCast_400m_m2_100</strain>
    </source>
</reference>
<organism evidence="2 3">
    <name type="scientific">Eiseniibacteriota bacterium</name>
    <dbReference type="NCBI Taxonomy" id="2212470"/>
    <lineage>
        <taxon>Bacteria</taxon>
        <taxon>Candidatus Eiseniibacteriota</taxon>
    </lineage>
</organism>
<feature type="domain" description="Putative Se/S carrier protein-like" evidence="1">
    <location>
        <begin position="7"/>
        <end position="74"/>
    </location>
</feature>
<dbReference type="Pfam" id="PF11823">
    <property type="entry name" value="Se_S_carrier"/>
    <property type="match status" value="1"/>
</dbReference>
<evidence type="ECO:0000259" key="1">
    <source>
        <dbReference type="Pfam" id="PF11823"/>
    </source>
</evidence>
<dbReference type="Proteomes" id="UP000748308">
    <property type="component" value="Unassembled WGS sequence"/>
</dbReference>
<gene>
    <name evidence="2" type="ORF">FJY75_01480</name>
</gene>
<proteinExistence type="predicted"/>
<dbReference type="InterPro" id="IPR021778">
    <property type="entry name" value="Se/S_carrier-like"/>
</dbReference>
<dbReference type="EMBL" id="VGIY01000017">
    <property type="protein sequence ID" value="MBM3316500.1"/>
    <property type="molecule type" value="Genomic_DNA"/>
</dbReference>
<accession>A0A938BPR6</accession>
<evidence type="ECO:0000313" key="2">
    <source>
        <dbReference type="EMBL" id="MBM3316500.1"/>
    </source>
</evidence>
<dbReference type="AlphaFoldDB" id="A0A938BPR6"/>
<sequence length="84" mass="8842">MSAPRGCVVLMPSIHDVVAAERRLIAAGIGCDMIPTPRQLSSDCGMALACDCQDLPAVRALLEGSPIVCSGFHRRTARGYESLG</sequence>
<name>A0A938BPR6_UNCEI</name>